<dbReference type="InterPro" id="IPR051395">
    <property type="entry name" value="Cytochrome_c_Peroxidase/MauG"/>
</dbReference>
<dbReference type="SUPFAM" id="SSF46626">
    <property type="entry name" value="Cytochrome c"/>
    <property type="match status" value="1"/>
</dbReference>
<dbReference type="PROSITE" id="PS51007">
    <property type="entry name" value="CYTC"/>
    <property type="match status" value="1"/>
</dbReference>
<evidence type="ECO:0000256" key="4">
    <source>
        <dbReference type="PROSITE-ProRule" id="PRU00433"/>
    </source>
</evidence>
<dbReference type="InterPro" id="IPR010538">
    <property type="entry name" value="DHOR"/>
</dbReference>
<keyword evidence="2 4" id="KW-0479">Metal-binding</keyword>
<dbReference type="GO" id="GO:0046872">
    <property type="term" value="F:metal ion binding"/>
    <property type="evidence" value="ECO:0007669"/>
    <property type="project" value="UniProtKB-KW"/>
</dbReference>
<keyword evidence="1 4" id="KW-0349">Heme</keyword>
<dbReference type="Proteomes" id="UP000290172">
    <property type="component" value="Unassembled WGS sequence"/>
</dbReference>
<dbReference type="GO" id="GO:0020037">
    <property type="term" value="F:heme binding"/>
    <property type="evidence" value="ECO:0007669"/>
    <property type="project" value="InterPro"/>
</dbReference>
<dbReference type="GO" id="GO:0004130">
    <property type="term" value="F:cytochrome-c peroxidase activity"/>
    <property type="evidence" value="ECO:0007669"/>
    <property type="project" value="TreeGrafter"/>
</dbReference>
<dbReference type="EMBL" id="PDKJ01000008">
    <property type="protein sequence ID" value="RXJ67644.1"/>
    <property type="molecule type" value="Genomic_DNA"/>
</dbReference>
<name>A0A4Q0YDK8_9BACT</name>
<dbReference type="RefSeq" id="WP_128981571.1">
    <property type="nucleotide sequence ID" value="NZ_PDKJ01000008.1"/>
</dbReference>
<keyword evidence="3 4" id="KW-0408">Iron</keyword>
<reference evidence="6 7" key="1">
    <citation type="submission" date="2017-10" db="EMBL/GenBank/DDBJ databases">
        <title>Genomics of the genus Arcobacter.</title>
        <authorList>
            <person name="Perez-Cataluna A."/>
            <person name="Figueras M.J."/>
        </authorList>
    </citation>
    <scope>NUCLEOTIDE SEQUENCE [LARGE SCALE GENOMIC DNA]</scope>
    <source>
        <strain evidence="6 7">CECT 8993</strain>
    </source>
</reference>
<evidence type="ECO:0000256" key="1">
    <source>
        <dbReference type="ARBA" id="ARBA00022617"/>
    </source>
</evidence>
<dbReference type="GO" id="GO:0009055">
    <property type="term" value="F:electron transfer activity"/>
    <property type="evidence" value="ECO:0007669"/>
    <property type="project" value="InterPro"/>
</dbReference>
<evidence type="ECO:0000256" key="2">
    <source>
        <dbReference type="ARBA" id="ARBA00022723"/>
    </source>
</evidence>
<sequence length="466" mass="52525">MMLQIQKKQNYKSLTSKTILVKSLIATLAIGLFAVNSLGKDLSSEKNESLLLKPIDGLNDEEYDKFMLGKSFFRIPWVEAPSATTARDGLGPLFNANTCISCHPSNGKGTLYNENKDFSRSLIPKLSIKSNGSKEHKKQLELYGIVKEPNYGNQISINAIHGVKFEAKANITFSEIEVKFPDGEVDTILKPHYALKDLQYGELHKDTTLTFRLAPTLNGMGLLDDIPNEQILKNEDEFDKDGDGISGKANYVYSPITKKIELGKFSWKATTTSIKHQAADAANNDMGLTTIYYPNDTCTDTQVQCKKSPKARDAIDLPELRLDAMTYYITHRKTYSAKETKEYKEGLEVFKQIGCNKCHVASFTTKKGIKISPFTDLLLHDMGEGLADGRSEFKATGNEWRTPPLWGLALHEKINKKTPRLLHDGRARDFQEAILWHSGEAENIKKTYMNLEKKKREKLIKFLEEV</sequence>
<dbReference type="PANTHER" id="PTHR30600:SF4">
    <property type="entry name" value="CYTOCHROME C DOMAIN-CONTAINING PROTEIN"/>
    <property type="match status" value="1"/>
</dbReference>
<protein>
    <submittedName>
        <fullName evidence="6">Thiol oxidoreductase</fullName>
    </submittedName>
</protein>
<dbReference type="PIRSF" id="PIRSF028099">
    <property type="entry name" value="DUF1111"/>
    <property type="match status" value="1"/>
</dbReference>
<dbReference type="Pfam" id="PF06537">
    <property type="entry name" value="DHOR"/>
    <property type="match status" value="1"/>
</dbReference>
<dbReference type="AlphaFoldDB" id="A0A4Q0YDK8"/>
<dbReference type="PANTHER" id="PTHR30600">
    <property type="entry name" value="CYTOCHROME C PEROXIDASE-RELATED"/>
    <property type="match status" value="1"/>
</dbReference>
<evidence type="ECO:0000313" key="6">
    <source>
        <dbReference type="EMBL" id="RXJ67644.1"/>
    </source>
</evidence>
<evidence type="ECO:0000259" key="5">
    <source>
        <dbReference type="PROSITE" id="PS51007"/>
    </source>
</evidence>
<dbReference type="Gene3D" id="1.10.760.10">
    <property type="entry name" value="Cytochrome c-like domain"/>
    <property type="match status" value="1"/>
</dbReference>
<evidence type="ECO:0000256" key="3">
    <source>
        <dbReference type="ARBA" id="ARBA00023004"/>
    </source>
</evidence>
<dbReference type="InterPro" id="IPR009056">
    <property type="entry name" value="Cyt_c-like_dom"/>
</dbReference>
<feature type="domain" description="Cytochrome c" evidence="5">
    <location>
        <begin position="341"/>
        <end position="466"/>
    </location>
</feature>
<accession>A0A4Q0YDK8</accession>
<comment type="caution">
    <text evidence="6">The sequence shown here is derived from an EMBL/GenBank/DDBJ whole genome shotgun (WGS) entry which is preliminary data.</text>
</comment>
<evidence type="ECO:0000313" key="7">
    <source>
        <dbReference type="Proteomes" id="UP000290172"/>
    </source>
</evidence>
<gene>
    <name evidence="6" type="ORF">CRV08_09750</name>
</gene>
<proteinExistence type="predicted"/>
<dbReference type="InterPro" id="IPR036909">
    <property type="entry name" value="Cyt_c-like_dom_sf"/>
</dbReference>
<organism evidence="6 7">
    <name type="scientific">Halarcobacter ebronensis</name>
    <dbReference type="NCBI Taxonomy" id="1462615"/>
    <lineage>
        <taxon>Bacteria</taxon>
        <taxon>Pseudomonadati</taxon>
        <taxon>Campylobacterota</taxon>
        <taxon>Epsilonproteobacteria</taxon>
        <taxon>Campylobacterales</taxon>
        <taxon>Arcobacteraceae</taxon>
        <taxon>Halarcobacter</taxon>
    </lineage>
</organism>